<gene>
    <name evidence="7" type="ORF">L0C25_23720</name>
</gene>
<evidence type="ECO:0000256" key="4">
    <source>
        <dbReference type="ARBA" id="ARBA00022801"/>
    </source>
</evidence>
<dbReference type="RefSeq" id="WP_271634314.1">
    <property type="nucleotide sequence ID" value="NZ_CP094970.1"/>
</dbReference>
<sequence>MPEPLSDDVRRRMERQRRRDTALEVAIRRRLHALGYRFRVDHRLEPSLRVRGDIVFTKRMVVVFVDGCFWHGCPEHATAPKNNAVWWREKLDANKERDRRNRDALRELGWTVVSVWEHESADDATRRVTGCLEGANIELVSPSDGPT</sequence>
<dbReference type="SUPFAM" id="SSF52980">
    <property type="entry name" value="Restriction endonuclease-like"/>
    <property type="match status" value="1"/>
</dbReference>
<dbReference type="NCBIfam" id="TIGR00632">
    <property type="entry name" value="vsr"/>
    <property type="match status" value="1"/>
</dbReference>
<dbReference type="CDD" id="cd00221">
    <property type="entry name" value="Vsr"/>
    <property type="match status" value="1"/>
</dbReference>
<keyword evidence="4" id="KW-0378">Hydrolase</keyword>
<evidence type="ECO:0000256" key="2">
    <source>
        <dbReference type="ARBA" id="ARBA00022759"/>
    </source>
</evidence>
<name>A0AA46THZ1_9ACTN</name>
<evidence type="ECO:0000256" key="1">
    <source>
        <dbReference type="ARBA" id="ARBA00022722"/>
    </source>
</evidence>
<evidence type="ECO:0000256" key="6">
    <source>
        <dbReference type="ARBA" id="ARBA00029466"/>
    </source>
</evidence>
<comment type="similarity">
    <text evidence="6">Belongs to the Vsr family.</text>
</comment>
<keyword evidence="8" id="KW-1185">Reference proteome</keyword>
<dbReference type="GO" id="GO:0006298">
    <property type="term" value="P:mismatch repair"/>
    <property type="evidence" value="ECO:0007669"/>
    <property type="project" value="InterPro"/>
</dbReference>
<keyword evidence="3" id="KW-0227">DNA damage</keyword>
<keyword evidence="2 7" id="KW-0255">Endonuclease</keyword>
<evidence type="ECO:0000313" key="8">
    <source>
        <dbReference type="Proteomes" id="UP001164390"/>
    </source>
</evidence>
<dbReference type="Gene3D" id="3.40.960.10">
    <property type="entry name" value="VSR Endonuclease"/>
    <property type="match status" value="1"/>
</dbReference>
<reference evidence="7" key="1">
    <citation type="submission" date="2022-01" db="EMBL/GenBank/DDBJ databases">
        <title>Nocardioidaceae gen. sp. A5X3R13.</title>
        <authorList>
            <person name="Lopez Marin M.A."/>
            <person name="Uhlik O."/>
        </authorList>
    </citation>
    <scope>NUCLEOTIDE SEQUENCE</scope>
    <source>
        <strain evidence="7">A5X3R13</strain>
    </source>
</reference>
<dbReference type="KEGG" id="sgrg:L0C25_23720"/>
<dbReference type="GO" id="GO:0004519">
    <property type="term" value="F:endonuclease activity"/>
    <property type="evidence" value="ECO:0007669"/>
    <property type="project" value="UniProtKB-KW"/>
</dbReference>
<evidence type="ECO:0000256" key="3">
    <source>
        <dbReference type="ARBA" id="ARBA00022763"/>
    </source>
</evidence>
<organism evidence="7 8">
    <name type="scientific">Solicola gregarius</name>
    <dbReference type="NCBI Taxonomy" id="2908642"/>
    <lineage>
        <taxon>Bacteria</taxon>
        <taxon>Bacillati</taxon>
        <taxon>Actinomycetota</taxon>
        <taxon>Actinomycetes</taxon>
        <taxon>Propionibacteriales</taxon>
        <taxon>Nocardioidaceae</taxon>
        <taxon>Solicola</taxon>
    </lineage>
</organism>
<evidence type="ECO:0000256" key="5">
    <source>
        <dbReference type="ARBA" id="ARBA00023204"/>
    </source>
</evidence>
<dbReference type="GO" id="GO:0016787">
    <property type="term" value="F:hydrolase activity"/>
    <property type="evidence" value="ECO:0007669"/>
    <property type="project" value="UniProtKB-KW"/>
</dbReference>
<dbReference type="InterPro" id="IPR011335">
    <property type="entry name" value="Restrct_endonuc-II-like"/>
</dbReference>
<proteinExistence type="inferred from homology"/>
<dbReference type="REBASE" id="669677">
    <property type="entry name" value="V.NbaR13ORF23725P"/>
</dbReference>
<dbReference type="EMBL" id="CP094970">
    <property type="protein sequence ID" value="UYM05480.1"/>
    <property type="molecule type" value="Genomic_DNA"/>
</dbReference>
<dbReference type="AlphaFoldDB" id="A0AA46THZ1"/>
<dbReference type="Pfam" id="PF03852">
    <property type="entry name" value="Vsr"/>
    <property type="match status" value="1"/>
</dbReference>
<keyword evidence="5" id="KW-0234">DNA repair</keyword>
<accession>A0AA46THZ1</accession>
<protein>
    <submittedName>
        <fullName evidence="7">Very short patch repair endonuclease</fullName>
    </submittedName>
</protein>
<dbReference type="InterPro" id="IPR004603">
    <property type="entry name" value="DNA_mismatch_endonuc_vsr"/>
</dbReference>
<evidence type="ECO:0000313" key="7">
    <source>
        <dbReference type="EMBL" id="UYM05480.1"/>
    </source>
</evidence>
<dbReference type="Proteomes" id="UP001164390">
    <property type="component" value="Chromosome"/>
</dbReference>
<keyword evidence="1" id="KW-0540">Nuclease</keyword>